<evidence type="ECO:0000313" key="1">
    <source>
        <dbReference type="EMBL" id="GAA4060912.1"/>
    </source>
</evidence>
<sequence>MKKNLLLGLLINFQTTFSQNSIKFDSIVLNYNYSTLALKKDISETLKIIRVDNSFHLSNKKIDSTLINNLWIELNTKKDNFTYDYFLLKKLKVKKYKIKKSINFYSQIVHSQNKKMSQDLKNELIIDITNLKDFSEFIEFEKPKKESIYGSLDGRKSILICFYYEGEKTFFKFEDYHRCGQPFYIGEKLIKNKLVNLDVNQVILDILPSKSKFGKEFNYQNVMDKYIDWYILRAIEKNFPTE</sequence>
<keyword evidence="2" id="KW-1185">Reference proteome</keyword>
<name>A0ABP7V6Y6_9FLAO</name>
<reference evidence="2" key="1">
    <citation type="journal article" date="2019" name="Int. J. Syst. Evol. Microbiol.">
        <title>The Global Catalogue of Microorganisms (GCM) 10K type strain sequencing project: providing services to taxonomists for standard genome sequencing and annotation.</title>
        <authorList>
            <consortium name="The Broad Institute Genomics Platform"/>
            <consortium name="The Broad Institute Genome Sequencing Center for Infectious Disease"/>
            <person name="Wu L."/>
            <person name="Ma J."/>
        </authorList>
    </citation>
    <scope>NUCLEOTIDE SEQUENCE [LARGE SCALE GENOMIC DNA]</scope>
    <source>
        <strain evidence="2">JCM 17069</strain>
    </source>
</reference>
<accession>A0ABP7V6Y6</accession>
<comment type="caution">
    <text evidence="1">The sequence shown here is derived from an EMBL/GenBank/DDBJ whole genome shotgun (WGS) entry which is preliminary data.</text>
</comment>
<dbReference type="Proteomes" id="UP001500367">
    <property type="component" value="Unassembled WGS sequence"/>
</dbReference>
<evidence type="ECO:0008006" key="3">
    <source>
        <dbReference type="Google" id="ProtNLM"/>
    </source>
</evidence>
<dbReference type="RefSeq" id="WP_344814935.1">
    <property type="nucleotide sequence ID" value="NZ_BAABCT010000001.1"/>
</dbReference>
<organism evidence="1 2">
    <name type="scientific">Flavobacterium cheonanense</name>
    <dbReference type="NCBI Taxonomy" id="706183"/>
    <lineage>
        <taxon>Bacteria</taxon>
        <taxon>Pseudomonadati</taxon>
        <taxon>Bacteroidota</taxon>
        <taxon>Flavobacteriia</taxon>
        <taxon>Flavobacteriales</taxon>
        <taxon>Flavobacteriaceae</taxon>
        <taxon>Flavobacterium</taxon>
    </lineage>
</organism>
<evidence type="ECO:0000313" key="2">
    <source>
        <dbReference type="Proteomes" id="UP001500367"/>
    </source>
</evidence>
<protein>
    <recommendedName>
        <fullName evidence="3">GLPGLI family protein</fullName>
    </recommendedName>
</protein>
<dbReference type="EMBL" id="BAABCT010000001">
    <property type="protein sequence ID" value="GAA4060912.1"/>
    <property type="molecule type" value="Genomic_DNA"/>
</dbReference>
<gene>
    <name evidence="1" type="ORF">GCM10022389_01590</name>
</gene>
<proteinExistence type="predicted"/>